<dbReference type="EMBL" id="CP068047">
    <property type="protein sequence ID" value="QQR37593.1"/>
    <property type="molecule type" value="Genomic_DNA"/>
</dbReference>
<gene>
    <name evidence="2" type="ORF">JI749_08300</name>
</gene>
<keyword evidence="1" id="KW-0812">Transmembrane</keyword>
<proteinExistence type="predicted"/>
<dbReference type="RefSeq" id="WP_201662125.1">
    <property type="nucleotide sequence ID" value="NZ_CP068047.1"/>
</dbReference>
<feature type="transmembrane region" description="Helical" evidence="1">
    <location>
        <begin position="46"/>
        <end position="72"/>
    </location>
</feature>
<evidence type="ECO:0000313" key="2">
    <source>
        <dbReference type="EMBL" id="QQR37593.1"/>
    </source>
</evidence>
<feature type="transmembrane region" description="Helical" evidence="1">
    <location>
        <begin position="84"/>
        <end position="108"/>
    </location>
</feature>
<dbReference type="Proteomes" id="UP000595460">
    <property type="component" value="Chromosome"/>
</dbReference>
<evidence type="ECO:0000256" key="1">
    <source>
        <dbReference type="SAM" id="Phobius"/>
    </source>
</evidence>
<organism evidence="2 3">
    <name type="scientific">Devosia oryziradicis</name>
    <dbReference type="NCBI Taxonomy" id="2801335"/>
    <lineage>
        <taxon>Bacteria</taxon>
        <taxon>Pseudomonadati</taxon>
        <taxon>Pseudomonadota</taxon>
        <taxon>Alphaproteobacteria</taxon>
        <taxon>Hyphomicrobiales</taxon>
        <taxon>Devosiaceae</taxon>
        <taxon>Devosia</taxon>
    </lineage>
</organism>
<feature type="transmembrane region" description="Helical" evidence="1">
    <location>
        <begin position="12"/>
        <end position="34"/>
    </location>
</feature>
<name>A0ABX7C041_9HYPH</name>
<reference evidence="2 3" key="1">
    <citation type="submission" date="2021-01" db="EMBL/GenBank/DDBJ databases">
        <title>Genome seq and assembly of Devosia sp. G19.</title>
        <authorList>
            <person name="Chhetri G."/>
        </authorList>
    </citation>
    <scope>NUCLEOTIDE SEQUENCE [LARGE SCALE GENOMIC DNA]</scope>
    <source>
        <strain evidence="2 3">G19</strain>
    </source>
</reference>
<keyword evidence="1" id="KW-1133">Transmembrane helix</keyword>
<accession>A0ABX7C041</accession>
<keyword evidence="3" id="KW-1185">Reference proteome</keyword>
<sequence>MQDGHKEAAKELMATFRLLVATSISFFVLFFSLHTQGLLRPTNPDLFNVGLICALASSFLSAWLFLVVVGMLHREADGIAYRPSVRVLGGGALLAFVAAIACLVAGQWPDAGTTSSPADVAFASPAN</sequence>
<protein>
    <recommendedName>
        <fullName evidence="4">DUF1345 domain-containing protein</fullName>
    </recommendedName>
</protein>
<keyword evidence="1" id="KW-0472">Membrane</keyword>
<evidence type="ECO:0008006" key="4">
    <source>
        <dbReference type="Google" id="ProtNLM"/>
    </source>
</evidence>
<evidence type="ECO:0000313" key="3">
    <source>
        <dbReference type="Proteomes" id="UP000595460"/>
    </source>
</evidence>